<keyword evidence="10" id="KW-1185">Reference proteome</keyword>
<dbReference type="GO" id="GO:0004084">
    <property type="term" value="F:branched-chain-amino-acid transaminase activity"/>
    <property type="evidence" value="ECO:0007669"/>
    <property type="project" value="UniProtKB-EC"/>
</dbReference>
<reference evidence="9" key="1">
    <citation type="journal article" date="2014" name="Int. J. Syst. Evol. Microbiol.">
        <title>Complete genome sequence of Corynebacterium casei LMG S-19264T (=DSM 44701T), isolated from a smear-ripened cheese.</title>
        <authorList>
            <consortium name="US DOE Joint Genome Institute (JGI-PGF)"/>
            <person name="Walter F."/>
            <person name="Albersmeier A."/>
            <person name="Kalinowski J."/>
            <person name="Ruckert C."/>
        </authorList>
    </citation>
    <scope>NUCLEOTIDE SEQUENCE</scope>
    <source>
        <strain evidence="9">CGMCC 1.12506</strain>
    </source>
</reference>
<proteinExistence type="inferred from homology"/>
<evidence type="ECO:0000256" key="8">
    <source>
        <dbReference type="ARBA" id="ARBA00049229"/>
    </source>
</evidence>
<comment type="caution">
    <text evidence="9">The sequence shown here is derived from an EMBL/GenBank/DDBJ whole genome shotgun (WGS) entry which is preliminary data.</text>
</comment>
<comment type="similarity">
    <text evidence="4">Belongs to the class-IV pyridoxal-phosphate-dependent aminotransferase family.</text>
</comment>
<dbReference type="EC" id="2.6.1.42" evidence="5"/>
<comment type="catalytic activity">
    <reaction evidence="7">
        <text>L-isoleucine + 2-oxoglutarate = (S)-3-methyl-2-oxopentanoate + L-glutamate</text>
        <dbReference type="Rhea" id="RHEA:24801"/>
        <dbReference type="ChEBI" id="CHEBI:16810"/>
        <dbReference type="ChEBI" id="CHEBI:29985"/>
        <dbReference type="ChEBI" id="CHEBI:35146"/>
        <dbReference type="ChEBI" id="CHEBI:58045"/>
        <dbReference type="EC" id="2.6.1.42"/>
    </reaction>
</comment>
<evidence type="ECO:0000313" key="9">
    <source>
        <dbReference type="EMBL" id="GGD29829.1"/>
    </source>
</evidence>
<dbReference type="InterPro" id="IPR001544">
    <property type="entry name" value="Aminotrans_IV"/>
</dbReference>
<evidence type="ECO:0000256" key="7">
    <source>
        <dbReference type="ARBA" id="ARBA00048798"/>
    </source>
</evidence>
<dbReference type="InterPro" id="IPR043131">
    <property type="entry name" value="BCAT-like_N"/>
</dbReference>
<comment type="pathway">
    <text evidence="2">Amino-acid biosynthesis; L-valine biosynthesis; L-valine from pyruvate: step 4/4.</text>
</comment>
<reference evidence="9" key="2">
    <citation type="submission" date="2020-09" db="EMBL/GenBank/DDBJ databases">
        <authorList>
            <person name="Sun Q."/>
            <person name="Zhou Y."/>
        </authorList>
    </citation>
    <scope>NUCLEOTIDE SEQUENCE</scope>
    <source>
        <strain evidence="9">CGMCC 1.12506</strain>
    </source>
</reference>
<name>A0A917DE90_9FLAO</name>
<comment type="pathway">
    <text evidence="3">Amino-acid biosynthesis; L-leucine biosynthesis; L-leucine from 3-methyl-2-oxobutanoate: step 4/4.</text>
</comment>
<dbReference type="CDD" id="cd00449">
    <property type="entry name" value="PLPDE_IV"/>
    <property type="match status" value="1"/>
</dbReference>
<keyword evidence="9" id="KW-0032">Aminotransferase</keyword>
<dbReference type="InterPro" id="IPR043132">
    <property type="entry name" value="BCAT-like_C"/>
</dbReference>
<dbReference type="SUPFAM" id="SSF56752">
    <property type="entry name" value="D-aminoacid aminotransferase-like PLP-dependent enzymes"/>
    <property type="match status" value="1"/>
</dbReference>
<dbReference type="GO" id="GO:0046394">
    <property type="term" value="P:carboxylic acid biosynthetic process"/>
    <property type="evidence" value="ECO:0007669"/>
    <property type="project" value="UniProtKB-ARBA"/>
</dbReference>
<protein>
    <recommendedName>
        <fullName evidence="5">branched-chain-amino-acid transaminase</fullName>
        <ecNumber evidence="5">2.6.1.42</ecNumber>
    </recommendedName>
</protein>
<evidence type="ECO:0000256" key="3">
    <source>
        <dbReference type="ARBA" id="ARBA00005072"/>
    </source>
</evidence>
<dbReference type="InterPro" id="IPR050571">
    <property type="entry name" value="Class-IV_PLP-Dep_Aminotrnsfr"/>
</dbReference>
<dbReference type="PANTHER" id="PTHR42743:SF11">
    <property type="entry name" value="AMINODEOXYCHORISMATE LYASE"/>
    <property type="match status" value="1"/>
</dbReference>
<dbReference type="Pfam" id="PF01063">
    <property type="entry name" value="Aminotran_4"/>
    <property type="match status" value="1"/>
</dbReference>
<evidence type="ECO:0000313" key="10">
    <source>
        <dbReference type="Proteomes" id="UP000625735"/>
    </source>
</evidence>
<accession>A0A917DE90</accession>
<dbReference type="Gene3D" id="3.20.10.10">
    <property type="entry name" value="D-amino Acid Aminotransferase, subunit A, domain 2"/>
    <property type="match status" value="1"/>
</dbReference>
<dbReference type="InterPro" id="IPR036038">
    <property type="entry name" value="Aminotransferase-like"/>
</dbReference>
<dbReference type="EMBL" id="BMFG01000007">
    <property type="protein sequence ID" value="GGD29829.1"/>
    <property type="molecule type" value="Genomic_DNA"/>
</dbReference>
<evidence type="ECO:0000256" key="1">
    <source>
        <dbReference type="ARBA" id="ARBA00004824"/>
    </source>
</evidence>
<keyword evidence="9" id="KW-0808">Transferase</keyword>
<dbReference type="AlphaFoldDB" id="A0A917DE90"/>
<organism evidence="9 10">
    <name type="scientific">Flavobacterium orientale</name>
    <dbReference type="NCBI Taxonomy" id="1756020"/>
    <lineage>
        <taxon>Bacteria</taxon>
        <taxon>Pseudomonadati</taxon>
        <taxon>Bacteroidota</taxon>
        <taxon>Flavobacteriia</taxon>
        <taxon>Flavobacteriales</taxon>
        <taxon>Flavobacteriaceae</taxon>
        <taxon>Flavobacterium</taxon>
    </lineage>
</organism>
<evidence type="ECO:0000256" key="6">
    <source>
        <dbReference type="ARBA" id="ARBA00048212"/>
    </source>
</evidence>
<comment type="catalytic activity">
    <reaction evidence="6">
        <text>L-valine + 2-oxoglutarate = 3-methyl-2-oxobutanoate + L-glutamate</text>
        <dbReference type="Rhea" id="RHEA:24813"/>
        <dbReference type="ChEBI" id="CHEBI:11851"/>
        <dbReference type="ChEBI" id="CHEBI:16810"/>
        <dbReference type="ChEBI" id="CHEBI:29985"/>
        <dbReference type="ChEBI" id="CHEBI:57762"/>
        <dbReference type="EC" id="2.6.1.42"/>
    </reaction>
</comment>
<comment type="catalytic activity">
    <reaction evidence="8">
        <text>L-leucine + 2-oxoglutarate = 4-methyl-2-oxopentanoate + L-glutamate</text>
        <dbReference type="Rhea" id="RHEA:18321"/>
        <dbReference type="ChEBI" id="CHEBI:16810"/>
        <dbReference type="ChEBI" id="CHEBI:17865"/>
        <dbReference type="ChEBI" id="CHEBI:29985"/>
        <dbReference type="ChEBI" id="CHEBI:57427"/>
        <dbReference type="EC" id="2.6.1.42"/>
    </reaction>
</comment>
<evidence type="ECO:0000256" key="2">
    <source>
        <dbReference type="ARBA" id="ARBA00004931"/>
    </source>
</evidence>
<evidence type="ECO:0000256" key="5">
    <source>
        <dbReference type="ARBA" id="ARBA00013053"/>
    </source>
</evidence>
<gene>
    <name evidence="9" type="ORF">GCM10011343_20090</name>
</gene>
<sequence length="290" mass="33038">MPYICPEFFRAFFMINHNGVLVTSDFILANNRSFLYGDGVFETLKIVDSKILFFESHYFRLMSSMRILRMKIPMQFTMEFLEQEVLNLAKESGLTSCRIRFTVYRNDGGYYTPKDSTISYVIQASPIAEKLYQSTNTSFEVELFKDFHVSNHLLSTLKTTSKTIHVLAAIFAQENGYHSCLMINESKNVTEGVSGNLFIRFGTTITTPPLSEGCLNGVMRKQVMQLIEKNDELELVEAPISPFDLQKADELFLTNVIQGIQSITKYRKKTYETTVGSLLIEQLNASIPVS</sequence>
<dbReference type="Proteomes" id="UP000625735">
    <property type="component" value="Unassembled WGS sequence"/>
</dbReference>
<dbReference type="Gene3D" id="3.30.470.10">
    <property type="match status" value="1"/>
</dbReference>
<dbReference type="PANTHER" id="PTHR42743">
    <property type="entry name" value="AMINO-ACID AMINOTRANSFERASE"/>
    <property type="match status" value="1"/>
</dbReference>
<comment type="pathway">
    <text evidence="1">Amino-acid biosynthesis; L-isoleucine biosynthesis; L-isoleucine from 2-oxobutanoate: step 4/4.</text>
</comment>
<dbReference type="RefSeq" id="WP_308418845.1">
    <property type="nucleotide sequence ID" value="NZ_BMFG01000007.1"/>
</dbReference>
<evidence type="ECO:0000256" key="4">
    <source>
        <dbReference type="ARBA" id="ARBA00009320"/>
    </source>
</evidence>